<dbReference type="Pfam" id="PF00254">
    <property type="entry name" value="FKBP_C"/>
    <property type="match status" value="1"/>
</dbReference>
<dbReference type="EC" id="5.2.1.8" evidence="4"/>
<keyword evidence="5" id="KW-0732">Signal</keyword>
<comment type="caution">
    <text evidence="7">The sequence shown here is derived from an EMBL/GenBank/DDBJ whole genome shotgun (WGS) entry which is preliminary data.</text>
</comment>
<evidence type="ECO:0000313" key="7">
    <source>
        <dbReference type="EMBL" id="NER12152.1"/>
    </source>
</evidence>
<dbReference type="Gene3D" id="3.10.50.40">
    <property type="match status" value="1"/>
</dbReference>
<name>A0A6P0UHQ4_9FLAO</name>
<dbReference type="SUPFAM" id="SSF54534">
    <property type="entry name" value="FKBP-like"/>
    <property type="match status" value="1"/>
</dbReference>
<organism evidence="7 8">
    <name type="scientific">Leptobacterium flavescens</name>
    <dbReference type="NCBI Taxonomy" id="472055"/>
    <lineage>
        <taxon>Bacteria</taxon>
        <taxon>Pseudomonadati</taxon>
        <taxon>Bacteroidota</taxon>
        <taxon>Flavobacteriia</taxon>
        <taxon>Flavobacteriales</taxon>
        <taxon>Flavobacteriaceae</taxon>
        <taxon>Leptobacterium</taxon>
    </lineage>
</organism>
<evidence type="ECO:0000259" key="6">
    <source>
        <dbReference type="PROSITE" id="PS50059"/>
    </source>
</evidence>
<dbReference type="InterPro" id="IPR019869">
    <property type="entry name" value="Motility-assoc_PPIase_GldI"/>
</dbReference>
<evidence type="ECO:0000313" key="8">
    <source>
        <dbReference type="Proteomes" id="UP000468581"/>
    </source>
</evidence>
<comment type="similarity">
    <text evidence="4">Belongs to the FKBP-type PPIase family.</text>
</comment>
<dbReference type="Proteomes" id="UP000468581">
    <property type="component" value="Unassembled WGS sequence"/>
</dbReference>
<dbReference type="GO" id="GO:0003755">
    <property type="term" value="F:peptidyl-prolyl cis-trans isomerase activity"/>
    <property type="evidence" value="ECO:0007669"/>
    <property type="project" value="UniProtKB-UniRule"/>
</dbReference>
<dbReference type="PROSITE" id="PS51257">
    <property type="entry name" value="PROKAR_LIPOPROTEIN"/>
    <property type="match status" value="1"/>
</dbReference>
<proteinExistence type="inferred from homology"/>
<evidence type="ECO:0000256" key="4">
    <source>
        <dbReference type="RuleBase" id="RU003915"/>
    </source>
</evidence>
<dbReference type="InterPro" id="IPR001179">
    <property type="entry name" value="PPIase_FKBP_dom"/>
</dbReference>
<dbReference type="InterPro" id="IPR046357">
    <property type="entry name" value="PPIase_dom_sf"/>
</dbReference>
<feature type="signal peptide" evidence="5">
    <location>
        <begin position="1"/>
        <end position="22"/>
    </location>
</feature>
<reference evidence="7 8" key="1">
    <citation type="submission" date="2020-01" db="EMBL/GenBank/DDBJ databases">
        <title>Leptobacterium flavescens.</title>
        <authorList>
            <person name="Wang G."/>
        </authorList>
    </citation>
    <scope>NUCLEOTIDE SEQUENCE [LARGE SCALE GENOMIC DNA]</scope>
    <source>
        <strain evidence="7 8">KCTC 22160</strain>
    </source>
</reference>
<dbReference type="AlphaFoldDB" id="A0A6P0UHQ4"/>
<evidence type="ECO:0000256" key="5">
    <source>
        <dbReference type="SAM" id="SignalP"/>
    </source>
</evidence>
<accession>A0A6P0UHQ4</accession>
<comment type="catalytic activity">
    <reaction evidence="1 3 4">
        <text>[protein]-peptidylproline (omega=180) = [protein]-peptidylproline (omega=0)</text>
        <dbReference type="Rhea" id="RHEA:16237"/>
        <dbReference type="Rhea" id="RHEA-COMP:10747"/>
        <dbReference type="Rhea" id="RHEA-COMP:10748"/>
        <dbReference type="ChEBI" id="CHEBI:83833"/>
        <dbReference type="ChEBI" id="CHEBI:83834"/>
        <dbReference type="EC" id="5.2.1.8"/>
    </reaction>
</comment>
<gene>
    <name evidence="7" type="primary">gldI</name>
    <name evidence="7" type="ORF">GWK08_01745</name>
</gene>
<keyword evidence="2 3" id="KW-0697">Rotamase</keyword>
<evidence type="ECO:0000256" key="2">
    <source>
        <dbReference type="ARBA" id="ARBA00023110"/>
    </source>
</evidence>
<evidence type="ECO:0000256" key="3">
    <source>
        <dbReference type="PROSITE-ProRule" id="PRU00277"/>
    </source>
</evidence>
<evidence type="ECO:0000256" key="1">
    <source>
        <dbReference type="ARBA" id="ARBA00000971"/>
    </source>
</evidence>
<dbReference type="EMBL" id="JAABOO010000001">
    <property type="protein sequence ID" value="NER12152.1"/>
    <property type="molecule type" value="Genomic_DNA"/>
</dbReference>
<feature type="chain" id="PRO_5026705506" description="Peptidyl-prolyl cis-trans isomerase" evidence="5">
    <location>
        <begin position="23"/>
        <end position="185"/>
    </location>
</feature>
<sequence length="185" mass="21166">MKKVLFIILSLLMLSACGEPQARRPVTVKSGEFFKESVDRNRQLLAHEEQLIQSIIEKDSLQTYFSSPNGYWYYYNKKNDTVSYYPKSDDVIKLTYDIRTLDNQTIYSKEEIGEPVIKVDKEELFPGLRTALKLLNKGETMTFLFPSAMAHGYHGDDDKIGTNIPLISTVTLIDIIEISKDSISK</sequence>
<dbReference type="NCBIfam" id="TIGR03516">
    <property type="entry name" value="ppisom_GldI"/>
    <property type="match status" value="1"/>
</dbReference>
<feature type="domain" description="PPIase FKBP-type" evidence="6">
    <location>
        <begin position="89"/>
        <end position="176"/>
    </location>
</feature>
<dbReference type="RefSeq" id="WP_163605186.1">
    <property type="nucleotide sequence ID" value="NZ_JAABOO010000001.1"/>
</dbReference>
<keyword evidence="3 4" id="KW-0413">Isomerase</keyword>
<keyword evidence="8" id="KW-1185">Reference proteome</keyword>
<protein>
    <recommendedName>
        <fullName evidence="4">Peptidyl-prolyl cis-trans isomerase</fullName>
        <ecNumber evidence="4">5.2.1.8</ecNumber>
    </recommendedName>
</protein>
<dbReference type="PROSITE" id="PS50059">
    <property type="entry name" value="FKBP_PPIASE"/>
    <property type="match status" value="1"/>
</dbReference>